<feature type="domain" description="Orn/Lys/Arg decarboxylases family 1 pyridoxal-P attachment site" evidence="6">
    <location>
        <begin position="236"/>
        <end position="250"/>
    </location>
</feature>
<keyword evidence="4" id="KW-0663">Pyridoxal phosphate</keyword>
<name>A0A1H0QJC7_MICTS</name>
<dbReference type="Pfam" id="PF03711">
    <property type="entry name" value="OKR_DC_1_C"/>
    <property type="match status" value="1"/>
</dbReference>
<dbReference type="EMBL" id="FNJN01000005">
    <property type="protein sequence ID" value="SDP17165.1"/>
    <property type="molecule type" value="Genomic_DNA"/>
</dbReference>
<comment type="cofactor">
    <cofactor evidence="1">
        <name>pyridoxal 5'-phosphate</name>
        <dbReference type="ChEBI" id="CHEBI:597326"/>
    </cofactor>
</comment>
<dbReference type="PANTHER" id="PTHR43277:SF4">
    <property type="entry name" value="ARGININE DECARBOXYLASE"/>
    <property type="match status" value="1"/>
</dbReference>
<dbReference type="PROSITE" id="PS00703">
    <property type="entry name" value="OKR_DC_1"/>
    <property type="match status" value="1"/>
</dbReference>
<dbReference type="PANTHER" id="PTHR43277">
    <property type="entry name" value="ARGININE DECARBOXYLASE"/>
    <property type="match status" value="1"/>
</dbReference>
<dbReference type="InterPro" id="IPR000310">
    <property type="entry name" value="Orn/Lys/Arg_deCO2ase_major_dom"/>
</dbReference>
<evidence type="ECO:0000313" key="7">
    <source>
        <dbReference type="EMBL" id="SDP17165.1"/>
    </source>
</evidence>
<evidence type="ECO:0000313" key="8">
    <source>
        <dbReference type="Proteomes" id="UP000186456"/>
    </source>
</evidence>
<accession>A0A1H0QJC7</accession>
<dbReference type="RefSeq" id="WP_074695908.1">
    <property type="nucleotide sequence ID" value="NZ_FNJN01000005.1"/>
</dbReference>
<dbReference type="Gene3D" id="3.40.640.10">
    <property type="entry name" value="Type I PLP-dependent aspartate aminotransferase-like (Major domain)"/>
    <property type="match status" value="1"/>
</dbReference>
<dbReference type="Gene3D" id="3.90.100.10">
    <property type="entry name" value="Orn/Lys/Arg decarboxylase, C-terminal domain"/>
    <property type="match status" value="1"/>
</dbReference>
<evidence type="ECO:0000256" key="1">
    <source>
        <dbReference type="ARBA" id="ARBA00001933"/>
    </source>
</evidence>
<dbReference type="InterPro" id="IPR052357">
    <property type="entry name" value="Orn_Lys_Arg_decarboxylase-I"/>
</dbReference>
<keyword evidence="5" id="KW-0456">Lyase</keyword>
<evidence type="ECO:0000256" key="3">
    <source>
        <dbReference type="ARBA" id="ARBA00022793"/>
    </source>
</evidence>
<dbReference type="Proteomes" id="UP000186456">
    <property type="component" value="Unassembled WGS sequence"/>
</dbReference>
<gene>
    <name evidence="7" type="ORF">SAMN04487788_2350</name>
</gene>
<keyword evidence="3" id="KW-0210">Decarboxylase</keyword>
<evidence type="ECO:0000256" key="5">
    <source>
        <dbReference type="ARBA" id="ARBA00023239"/>
    </source>
</evidence>
<evidence type="ECO:0000256" key="4">
    <source>
        <dbReference type="ARBA" id="ARBA00022898"/>
    </source>
</evidence>
<comment type="similarity">
    <text evidence="2">Belongs to the Orn/Lys/Arg decarboxylase class-I family.</text>
</comment>
<organism evidence="7 8">
    <name type="scientific">Microbacterium testaceum (strain StLB037)</name>
    <dbReference type="NCBI Taxonomy" id="979556"/>
    <lineage>
        <taxon>Bacteria</taxon>
        <taxon>Bacillati</taxon>
        <taxon>Actinomycetota</taxon>
        <taxon>Actinomycetes</taxon>
        <taxon>Micrococcales</taxon>
        <taxon>Microbacteriaceae</taxon>
        <taxon>Microbacterium</taxon>
    </lineage>
</organism>
<dbReference type="Pfam" id="PF01276">
    <property type="entry name" value="OKR_DC_1"/>
    <property type="match status" value="1"/>
</dbReference>
<dbReference type="SUPFAM" id="SSF55904">
    <property type="entry name" value="Ornithine decarboxylase C-terminal domain"/>
    <property type="match status" value="1"/>
</dbReference>
<dbReference type="AlphaFoldDB" id="A0A1H0QJC7"/>
<reference evidence="7 8" key="1">
    <citation type="submission" date="2016-10" db="EMBL/GenBank/DDBJ databases">
        <authorList>
            <person name="de Groot N.N."/>
        </authorList>
    </citation>
    <scope>NUCLEOTIDE SEQUENCE [LARGE SCALE GENOMIC DNA]</scope>
    <source>
        <strain evidence="7 8">StLB037</strain>
    </source>
</reference>
<protein>
    <submittedName>
        <fullName evidence="7">Arginine/lysine/ornithine decarboxylase</fullName>
    </submittedName>
</protein>
<evidence type="ECO:0000259" key="6">
    <source>
        <dbReference type="PROSITE" id="PS00703"/>
    </source>
</evidence>
<proteinExistence type="inferred from homology"/>
<evidence type="ECO:0000256" key="2">
    <source>
        <dbReference type="ARBA" id="ARBA00010671"/>
    </source>
</evidence>
<dbReference type="GO" id="GO:0016831">
    <property type="term" value="F:carboxy-lyase activity"/>
    <property type="evidence" value="ECO:0007669"/>
    <property type="project" value="UniProtKB-KW"/>
</dbReference>
<dbReference type="InterPro" id="IPR036633">
    <property type="entry name" value="Prn/Lys/Arg_de-COase_C_sf"/>
</dbReference>
<dbReference type="InterPro" id="IPR015424">
    <property type="entry name" value="PyrdxlP-dep_Trfase"/>
</dbReference>
<sequence>MPQPLEDAFDHARAPYVDALRTLVANDWQRFHVPAHQGHEPNAPGVAALVGAQALTLDFPMSIVGIDQRTWRSAATGSPTPLSAAQVLAADAWGATRTWFLTNGASGGNHVATMVARALGRQAIVQRSVHSSVIDGIAHVGLTPHFLQPAVDDGLNAALGVTPAQVAQALAEHPDAASVFIVSPSYFGTAADIRGIADVAHRHGVPLIVDEAWGAHFGVHVDLPVNAARLGADLVVSSTHKGAGALTQAAMLHLGHGEQSHSIEDLVDRVVRSFQSTSSSALLLASLDETRRHLMTAGQSSISEAIASADTIRARIGESGRYSDATPQLSKHDASAATDPLKVVIDMRAAGITGNEAQHVLIRDHRIYAELATPTSLLLLIGATSPADPERLLTALEALPTLHSKAVPGLRLPAPAPRALGVQEAFLSRTEIVSADDAIGRVSADSLAAYPPGVPNSLPGEILTKDVVEYLRAMAAAPSGFVRGAVDPRLDTFRVVA</sequence>
<dbReference type="InterPro" id="IPR015421">
    <property type="entry name" value="PyrdxlP-dep_Trfase_major"/>
</dbReference>
<dbReference type="SUPFAM" id="SSF53383">
    <property type="entry name" value="PLP-dependent transferases"/>
    <property type="match status" value="1"/>
</dbReference>
<dbReference type="InterPro" id="IPR008286">
    <property type="entry name" value="Prn/Lys/Arg_de-COase_C"/>
</dbReference>